<evidence type="ECO:0000313" key="3">
    <source>
        <dbReference type="Proteomes" id="UP001530315"/>
    </source>
</evidence>
<organism evidence="2 3">
    <name type="scientific">Stephanodiscus triporus</name>
    <dbReference type="NCBI Taxonomy" id="2934178"/>
    <lineage>
        <taxon>Eukaryota</taxon>
        <taxon>Sar</taxon>
        <taxon>Stramenopiles</taxon>
        <taxon>Ochrophyta</taxon>
        <taxon>Bacillariophyta</taxon>
        <taxon>Coscinodiscophyceae</taxon>
        <taxon>Thalassiosirophycidae</taxon>
        <taxon>Stephanodiscales</taxon>
        <taxon>Stephanodiscaceae</taxon>
        <taxon>Stephanodiscus</taxon>
    </lineage>
</organism>
<reference evidence="2 3" key="1">
    <citation type="submission" date="2024-10" db="EMBL/GenBank/DDBJ databases">
        <title>Updated reference genomes for cyclostephanoid diatoms.</title>
        <authorList>
            <person name="Roberts W.R."/>
            <person name="Alverson A.J."/>
        </authorList>
    </citation>
    <scope>NUCLEOTIDE SEQUENCE [LARGE SCALE GENOMIC DNA]</scope>
    <source>
        <strain evidence="2 3">AJA276-08</strain>
    </source>
</reference>
<protein>
    <submittedName>
        <fullName evidence="2">Uncharacterized protein</fullName>
    </submittedName>
</protein>
<name>A0ABD3NP11_9STRA</name>
<keyword evidence="3" id="KW-1185">Reference proteome</keyword>
<dbReference type="AlphaFoldDB" id="A0ABD3NP11"/>
<dbReference type="Proteomes" id="UP001530315">
    <property type="component" value="Unassembled WGS sequence"/>
</dbReference>
<feature type="compositionally biased region" description="Polar residues" evidence="1">
    <location>
        <begin position="8"/>
        <end position="18"/>
    </location>
</feature>
<comment type="caution">
    <text evidence="2">The sequence shown here is derived from an EMBL/GenBank/DDBJ whole genome shotgun (WGS) entry which is preliminary data.</text>
</comment>
<gene>
    <name evidence="2" type="ORF">ACHAW5_001329</name>
</gene>
<evidence type="ECO:0000313" key="2">
    <source>
        <dbReference type="EMBL" id="KAL3777514.1"/>
    </source>
</evidence>
<dbReference type="EMBL" id="JALLAZ020001282">
    <property type="protein sequence ID" value="KAL3777514.1"/>
    <property type="molecule type" value="Genomic_DNA"/>
</dbReference>
<accession>A0ABD3NP11</accession>
<evidence type="ECO:0000256" key="1">
    <source>
        <dbReference type="SAM" id="MobiDB-lite"/>
    </source>
</evidence>
<proteinExistence type="predicted"/>
<feature type="region of interest" description="Disordered" evidence="1">
    <location>
        <begin position="1"/>
        <end position="26"/>
    </location>
</feature>
<sequence>MASKYDLDNSSGTATTTDSLDEGDDFPLSRPSVVICEDDQADPNFYHNRVGSVRTFASFTLTRDSISIDMQRLRKINDDEIHEVNSHLEDFLIPRHVVRVERSDETEVTGEDGVAHGATLQDRPKNKVRFGSVLRRDYDIILGDHPSSSFGIPLTISWDYTEYEPLDIDAYEFHRPPRRSIRDMQLSHYQRLQLLLQAGFTTVDINRNRKQVNRAQRNRSFTSFFATNYPLVEDTEAVMESACRKFKRLIKKD</sequence>